<evidence type="ECO:0008006" key="3">
    <source>
        <dbReference type="Google" id="ProtNLM"/>
    </source>
</evidence>
<name>A0A411PMS2_9GAMM</name>
<gene>
    <name evidence="1" type="ORF">EXU30_08380</name>
</gene>
<dbReference type="OrthoDB" id="4868247at2"/>
<organism evidence="1 2">
    <name type="scientific">Shewanella maritima</name>
    <dbReference type="NCBI Taxonomy" id="2520507"/>
    <lineage>
        <taxon>Bacteria</taxon>
        <taxon>Pseudomonadati</taxon>
        <taxon>Pseudomonadota</taxon>
        <taxon>Gammaproteobacteria</taxon>
        <taxon>Alteromonadales</taxon>
        <taxon>Shewanellaceae</taxon>
        <taxon>Shewanella</taxon>
    </lineage>
</organism>
<evidence type="ECO:0000313" key="2">
    <source>
        <dbReference type="Proteomes" id="UP000291106"/>
    </source>
</evidence>
<protein>
    <recommendedName>
        <fullName evidence="3">GDYXXLXY domain-containing protein</fullName>
    </recommendedName>
</protein>
<evidence type="ECO:0000313" key="1">
    <source>
        <dbReference type="EMBL" id="QBF84847.1"/>
    </source>
</evidence>
<proteinExistence type="predicted"/>
<dbReference type="Proteomes" id="UP000291106">
    <property type="component" value="Chromosome"/>
</dbReference>
<keyword evidence="2" id="KW-1185">Reference proteome</keyword>
<dbReference type="Pfam" id="PF14345">
    <property type="entry name" value="GDYXXLXY"/>
    <property type="match status" value="1"/>
</dbReference>
<dbReference type="AlphaFoldDB" id="A0A411PMS2"/>
<dbReference type="InterPro" id="IPR025833">
    <property type="entry name" value="GDYXXLXY"/>
</dbReference>
<dbReference type="EMBL" id="CP036200">
    <property type="protein sequence ID" value="QBF84847.1"/>
    <property type="molecule type" value="Genomic_DNA"/>
</dbReference>
<sequence length="177" mass="20103">MLGLVNWQIYVKEQHLISGDKVLFKLAPVDPRSLMQGDYMALRFELANQIRDELEEQSTTSGQEQRSLTWQSLANQQGYVIVDVDTHGVAQFAAIESMAEISQPLKAQQLRVQYRVRDGRVKFATNAFFFQEGHAKLYEAAQYGLFSVNAKGEPLLTSMYDEQLQLIEPNAREVGSE</sequence>
<dbReference type="KEGG" id="smai:EXU30_08380"/>
<accession>A0A411PMS2</accession>
<reference evidence="1 2" key="1">
    <citation type="submission" date="2019-02" db="EMBL/GenBank/DDBJ databases">
        <title>Shewanella sp. D4-2 isolated from Dokdo Island.</title>
        <authorList>
            <person name="Baek K."/>
        </authorList>
    </citation>
    <scope>NUCLEOTIDE SEQUENCE [LARGE SCALE GENOMIC DNA]</scope>
    <source>
        <strain evidence="1 2">D4-2</strain>
    </source>
</reference>